<feature type="binding site" evidence="13">
    <location>
        <position position="205"/>
    </location>
    <ligand>
        <name>substrate</name>
    </ligand>
</feature>
<dbReference type="InterPro" id="IPR001394">
    <property type="entry name" value="Peptidase_C19_UCH"/>
</dbReference>
<dbReference type="EMBL" id="JAPTSV010000006">
    <property type="protein sequence ID" value="KAJ1526653.1"/>
    <property type="molecule type" value="Genomic_DNA"/>
</dbReference>
<evidence type="ECO:0000256" key="12">
    <source>
        <dbReference type="PIRSR" id="PIRSR016308-1"/>
    </source>
</evidence>
<feature type="binding site" evidence="14">
    <location>
        <position position="215"/>
    </location>
    <ligand>
        <name>Zn(2+)</name>
        <dbReference type="ChEBI" id="CHEBI:29105"/>
    </ligand>
</feature>
<feature type="binding site" evidence="13">
    <location>
        <position position="256"/>
    </location>
    <ligand>
        <name>substrate</name>
    </ligand>
</feature>
<evidence type="ECO:0000259" key="19">
    <source>
        <dbReference type="PROSITE" id="PS50271"/>
    </source>
</evidence>
<dbReference type="CDD" id="cd14386">
    <property type="entry name" value="UBA2_UBP5"/>
    <property type="match status" value="1"/>
</dbReference>
<dbReference type="InterPro" id="IPR041432">
    <property type="entry name" value="UBP13_Znf-UBP_var"/>
</dbReference>
<feature type="domain" description="UBP-type" evidence="19">
    <location>
        <begin position="171"/>
        <end position="280"/>
    </location>
</feature>
<dbReference type="PROSITE" id="PS50235">
    <property type="entry name" value="USP_3"/>
    <property type="match status" value="1"/>
</dbReference>
<comment type="similarity">
    <text evidence="2 11 16">Belongs to the peptidase C19 family.</text>
</comment>
<dbReference type="FunFam" id="1.10.8.10:FF:000086">
    <property type="entry name" value="Ubiquitin carboxyl-terminal hydrolase"/>
    <property type="match status" value="1"/>
</dbReference>
<evidence type="ECO:0000256" key="3">
    <source>
        <dbReference type="ARBA" id="ARBA00022670"/>
    </source>
</evidence>
<dbReference type="GO" id="GO:0016579">
    <property type="term" value="P:protein deubiquitination"/>
    <property type="evidence" value="ECO:0007669"/>
    <property type="project" value="InterPro"/>
</dbReference>
<feature type="domain" description="UBA" evidence="17">
    <location>
        <begin position="616"/>
        <end position="657"/>
    </location>
</feature>
<evidence type="ECO:0000256" key="4">
    <source>
        <dbReference type="ARBA" id="ARBA00022723"/>
    </source>
</evidence>
<dbReference type="InterPro" id="IPR016652">
    <property type="entry name" value="Ubiquitinyl_hydrolase"/>
</dbReference>
<evidence type="ECO:0000256" key="10">
    <source>
        <dbReference type="ARBA" id="ARBA00022833"/>
    </source>
</evidence>
<sequence>MDPLSLLVAHADSVRVPSPSNKVYKEECIFSFDSPATPTGLYVCLQSFLGLGKDFVLPYSQQTNRHVFLHLQREKIPIPVDQQGDGPEKKITRLAIGVDGGFDPDASRKKYDIKDHQQIVILPDFVTIPWPNEDLPDKIKASVNGVLEAQSVTEAAELESLSGTWDGEVRVVSKHASNLLQLDNGRKIPPSGWKCEKCDLETNLWLNLTDGSILCGRKFFDGSGGNNHAVDHFHNSGYPLAVKLGTITKDGKADVYSYDEDDMVDDPLLKEHLTHWGINIANMEKTDKSMVELELSLNQKLGEWSTLTESGSQLKPLYGPGYTGLANLGNSCYLNSVMQVIFTIPDFVEKFVEEAPIIFHNIPADPSSDFSLQMAKLGTGLLSGKYSQPPLEESNECEQEGISPVMFKNLIGRNSDFATKRQQDAQEFFLHLVNTLERNSRNARNPADCFKFRVEERYQCTQSNKVQYQHRAEYSLPLPIPMEAAVNKEEVAAYERSKQEAEAKGTKLDNVPIVRPRIKLSSCIESLAQSESINGFFSTACQAKVVAQKTTRLATFPDYLLIHLKKFTIQEDWTPKKLDVAVEVPDMLDLASIRGSGLRPDEEALPEHTTPPPAPVFDEALRGQLLEMGFPGAACDKALYFTNNSSLEAATNWIMEHIGDSDLSDPFVPPGHAAAAGNDGFVPNEENVAQLMNLGFSRAHSVKALKATDNQLDRAADWVFSHPEELDEGPGAASQQPEPEFRDGNSVYRLAAFISHMGTSTMVGHYVCHIHRDGQWVIYNDNKVAVSENPPKELGYLYLYERVKST</sequence>
<evidence type="ECO:0000256" key="16">
    <source>
        <dbReference type="RuleBase" id="RU366025"/>
    </source>
</evidence>
<feature type="binding site" evidence="14">
    <location>
        <position position="198"/>
    </location>
    <ligand>
        <name>Zn(2+)</name>
        <dbReference type="ChEBI" id="CHEBI:29105"/>
    </ligand>
</feature>
<dbReference type="InterPro" id="IPR018200">
    <property type="entry name" value="USP_CS"/>
</dbReference>
<evidence type="ECO:0000256" key="15">
    <source>
        <dbReference type="PROSITE-ProRule" id="PRU00502"/>
    </source>
</evidence>
<dbReference type="PIRSF" id="PIRSF016308">
    <property type="entry name" value="UBP"/>
    <property type="match status" value="1"/>
</dbReference>
<evidence type="ECO:0000256" key="14">
    <source>
        <dbReference type="PIRSR" id="PIRSR016308-3"/>
    </source>
</evidence>
<dbReference type="PROSITE" id="PS50030">
    <property type="entry name" value="UBA"/>
    <property type="match status" value="2"/>
</dbReference>
<dbReference type="SMART" id="SM00290">
    <property type="entry name" value="ZnF_UBP"/>
    <property type="match status" value="1"/>
</dbReference>
<dbReference type="PANTHER" id="PTHR21646:SF10">
    <property type="entry name" value="UBIQUITIN CARBOXYL-TERMINAL HYDROLASE 14"/>
    <property type="match status" value="1"/>
</dbReference>
<evidence type="ECO:0000256" key="13">
    <source>
        <dbReference type="PIRSR" id="PIRSR016308-2"/>
    </source>
</evidence>
<keyword evidence="9 11" id="KW-0788">Thiol protease</keyword>
<dbReference type="GO" id="GO:0006508">
    <property type="term" value="P:proteolysis"/>
    <property type="evidence" value="ECO:0007669"/>
    <property type="project" value="UniProtKB-KW"/>
</dbReference>
<dbReference type="FunFam" id="3.30.40.10:FF:000026">
    <property type="entry name" value="Ubiquitin carboxyl-terminal hydrolase"/>
    <property type="match status" value="1"/>
</dbReference>
<dbReference type="Gene3D" id="3.30.40.10">
    <property type="entry name" value="Zinc/RING finger domain, C3HC4 (zinc finger)"/>
    <property type="match status" value="2"/>
</dbReference>
<evidence type="ECO:0000256" key="2">
    <source>
        <dbReference type="ARBA" id="ARBA00009085"/>
    </source>
</evidence>
<feature type="domain" description="USP" evidence="18">
    <location>
        <begin position="323"/>
        <end position="803"/>
    </location>
</feature>
<reference evidence="20" key="1">
    <citation type="submission" date="2022-12" db="EMBL/GenBank/DDBJ databases">
        <title>Chromosome-level genome assembly of the bean flower thrips Megalurothrips usitatus.</title>
        <authorList>
            <person name="Ma L."/>
            <person name="Liu Q."/>
            <person name="Li H."/>
            <person name="Cai W."/>
        </authorList>
    </citation>
    <scope>NUCLEOTIDE SEQUENCE</scope>
    <source>
        <strain evidence="20">Cailab_2022a</strain>
    </source>
</reference>
<keyword evidence="4 11" id="KW-0479">Metal-binding</keyword>
<dbReference type="SMART" id="SM00165">
    <property type="entry name" value="UBA"/>
    <property type="match status" value="2"/>
</dbReference>
<feature type="active site" description="Proton acceptor" evidence="12">
    <location>
        <position position="765"/>
    </location>
</feature>
<evidence type="ECO:0000313" key="20">
    <source>
        <dbReference type="EMBL" id="KAJ1526653.1"/>
    </source>
</evidence>
<dbReference type="InterPro" id="IPR050185">
    <property type="entry name" value="Ub_carboxyl-term_hydrolase"/>
</dbReference>
<dbReference type="Pfam" id="PF02148">
    <property type="entry name" value="zf-UBP"/>
    <property type="match status" value="1"/>
</dbReference>
<dbReference type="SUPFAM" id="SSF46934">
    <property type="entry name" value="UBA-like"/>
    <property type="match status" value="1"/>
</dbReference>
<evidence type="ECO:0000256" key="5">
    <source>
        <dbReference type="ARBA" id="ARBA00022737"/>
    </source>
</evidence>
<dbReference type="PROSITE" id="PS50271">
    <property type="entry name" value="ZF_UBP"/>
    <property type="match status" value="1"/>
</dbReference>
<dbReference type="Pfam" id="PF00443">
    <property type="entry name" value="UCH"/>
    <property type="match status" value="1"/>
</dbReference>
<dbReference type="Pfam" id="PF00627">
    <property type="entry name" value="UBA"/>
    <property type="match status" value="2"/>
</dbReference>
<dbReference type="InterPro" id="IPR013083">
    <property type="entry name" value="Znf_RING/FYVE/PHD"/>
</dbReference>
<dbReference type="InterPro" id="IPR009060">
    <property type="entry name" value="UBA-like_sf"/>
</dbReference>
<proteinExistence type="inferred from homology"/>
<dbReference type="InterPro" id="IPR038765">
    <property type="entry name" value="Papain-like_cys_pep_sf"/>
</dbReference>
<feature type="binding site" evidence="13">
    <location>
        <begin position="217"/>
        <end position="220"/>
    </location>
    <ligand>
        <name>substrate</name>
    </ligand>
</feature>
<dbReference type="AlphaFoldDB" id="A0AAV7XNU9"/>
<keyword evidence="5" id="KW-0677">Repeat</keyword>
<feature type="binding site" evidence="14">
    <location>
        <position position="228"/>
    </location>
    <ligand>
        <name>Zn(2+)</name>
        <dbReference type="ChEBI" id="CHEBI:29105"/>
    </ligand>
</feature>
<dbReference type="CDD" id="cd14294">
    <property type="entry name" value="UBA1_UBP5_like"/>
    <property type="match status" value="1"/>
</dbReference>
<keyword evidence="8 11" id="KW-0378">Hydrolase</keyword>
<dbReference type="CDD" id="cd02658">
    <property type="entry name" value="Peptidase_C19B"/>
    <property type="match status" value="1"/>
</dbReference>
<dbReference type="Gene3D" id="1.10.8.10">
    <property type="entry name" value="DNA helicase RuvA subunit, C-terminal domain"/>
    <property type="match status" value="2"/>
</dbReference>
<comment type="catalytic activity">
    <reaction evidence="1 11 16">
        <text>Thiol-dependent hydrolysis of ester, thioester, amide, peptide and isopeptide bonds formed by the C-terminal Gly of ubiquitin (a 76-residue protein attached to proteins as an intracellular targeting signal).</text>
        <dbReference type="EC" id="3.4.19.12"/>
    </reaction>
</comment>
<dbReference type="PROSITE" id="PS00972">
    <property type="entry name" value="USP_1"/>
    <property type="match status" value="1"/>
</dbReference>
<evidence type="ECO:0000313" key="21">
    <source>
        <dbReference type="Proteomes" id="UP001075354"/>
    </source>
</evidence>
<dbReference type="PANTHER" id="PTHR21646">
    <property type="entry name" value="UBIQUITIN CARBOXYL-TERMINAL HYDROLASE"/>
    <property type="match status" value="1"/>
</dbReference>
<feature type="binding site" evidence="14">
    <location>
        <position position="195"/>
    </location>
    <ligand>
        <name>Zn(2+)</name>
        <dbReference type="ChEBI" id="CHEBI:29105"/>
    </ligand>
</feature>
<name>A0AAV7XNU9_9NEOP</name>
<evidence type="ECO:0000256" key="7">
    <source>
        <dbReference type="ARBA" id="ARBA00022786"/>
    </source>
</evidence>
<evidence type="ECO:0000256" key="8">
    <source>
        <dbReference type="ARBA" id="ARBA00022801"/>
    </source>
</evidence>
<dbReference type="GO" id="GO:0008270">
    <property type="term" value="F:zinc ion binding"/>
    <property type="evidence" value="ECO:0007669"/>
    <property type="project" value="UniProtKB-UniRule"/>
</dbReference>
<dbReference type="SUPFAM" id="SSF54001">
    <property type="entry name" value="Cysteine proteinases"/>
    <property type="match status" value="1"/>
</dbReference>
<keyword evidence="3 11" id="KW-0645">Protease</keyword>
<gene>
    <name evidence="20" type="ORF">ONE63_008237</name>
</gene>
<comment type="caution">
    <text evidence="20">The sequence shown here is derived from an EMBL/GenBank/DDBJ whole genome shotgun (WGS) entry which is preliminary data.</text>
</comment>
<accession>A0AAV7XNU9</accession>
<organism evidence="20 21">
    <name type="scientific">Megalurothrips usitatus</name>
    <name type="common">bean blossom thrips</name>
    <dbReference type="NCBI Taxonomy" id="439358"/>
    <lineage>
        <taxon>Eukaryota</taxon>
        <taxon>Metazoa</taxon>
        <taxon>Ecdysozoa</taxon>
        <taxon>Arthropoda</taxon>
        <taxon>Hexapoda</taxon>
        <taxon>Insecta</taxon>
        <taxon>Pterygota</taxon>
        <taxon>Neoptera</taxon>
        <taxon>Paraneoptera</taxon>
        <taxon>Thysanoptera</taxon>
        <taxon>Terebrantia</taxon>
        <taxon>Thripoidea</taxon>
        <taxon>Thripidae</taxon>
        <taxon>Megalurothrips</taxon>
    </lineage>
</organism>
<feature type="binding site" evidence="13">
    <location>
        <position position="258"/>
    </location>
    <ligand>
        <name>substrate</name>
    </ligand>
</feature>
<keyword evidence="6 15" id="KW-0863">Zinc-finger</keyword>
<dbReference type="Gene3D" id="3.90.70.10">
    <property type="entry name" value="Cysteine proteinases"/>
    <property type="match status" value="1"/>
</dbReference>
<evidence type="ECO:0000256" key="6">
    <source>
        <dbReference type="ARBA" id="ARBA00022771"/>
    </source>
</evidence>
<dbReference type="EC" id="3.4.19.12" evidence="11 16"/>
<dbReference type="Pfam" id="PF17807">
    <property type="entry name" value="zf-UBP_var"/>
    <property type="match status" value="1"/>
</dbReference>
<dbReference type="SUPFAM" id="SSF57850">
    <property type="entry name" value="RING/U-box"/>
    <property type="match status" value="1"/>
</dbReference>
<feature type="active site" description="Nucleophile" evidence="12">
    <location>
        <position position="332"/>
    </location>
</feature>
<evidence type="ECO:0000256" key="9">
    <source>
        <dbReference type="ARBA" id="ARBA00022807"/>
    </source>
</evidence>
<evidence type="ECO:0000256" key="11">
    <source>
        <dbReference type="PIRNR" id="PIRNR016308"/>
    </source>
</evidence>
<feature type="binding site" evidence="13">
    <location>
        <position position="261"/>
    </location>
    <ligand>
        <name>substrate</name>
    </ligand>
</feature>
<dbReference type="PROSITE" id="PS00973">
    <property type="entry name" value="USP_2"/>
    <property type="match status" value="1"/>
</dbReference>
<dbReference type="InterPro" id="IPR015940">
    <property type="entry name" value="UBA"/>
</dbReference>
<keyword evidence="10 11" id="KW-0862">Zinc</keyword>
<protein>
    <recommendedName>
        <fullName evidence="11 16">Ubiquitin carboxyl-terminal hydrolase</fullName>
        <ecNumber evidence="11 16">3.4.19.12</ecNumber>
    </recommendedName>
</protein>
<dbReference type="InterPro" id="IPR001607">
    <property type="entry name" value="Znf_UBP"/>
</dbReference>
<evidence type="ECO:0000256" key="1">
    <source>
        <dbReference type="ARBA" id="ARBA00000707"/>
    </source>
</evidence>
<evidence type="ECO:0000259" key="18">
    <source>
        <dbReference type="PROSITE" id="PS50235"/>
    </source>
</evidence>
<dbReference type="InterPro" id="IPR028889">
    <property type="entry name" value="USP"/>
</dbReference>
<evidence type="ECO:0000259" key="17">
    <source>
        <dbReference type="PROSITE" id="PS50030"/>
    </source>
</evidence>
<dbReference type="Proteomes" id="UP001075354">
    <property type="component" value="Chromosome 6"/>
</dbReference>
<keyword evidence="7 11" id="KW-0833">Ubl conjugation pathway</keyword>
<feature type="domain" description="UBA" evidence="17">
    <location>
        <begin position="682"/>
        <end position="722"/>
    </location>
</feature>
<keyword evidence="21" id="KW-1185">Reference proteome</keyword>
<dbReference type="GO" id="GO:0004843">
    <property type="term" value="F:cysteine-type deubiquitinase activity"/>
    <property type="evidence" value="ECO:0007669"/>
    <property type="project" value="UniProtKB-UniRule"/>
</dbReference>